<dbReference type="RefSeq" id="WP_142936191.1">
    <property type="nucleotide sequence ID" value="NZ_FXTM01000030.1"/>
</dbReference>
<dbReference type="SUPFAM" id="SSF48403">
    <property type="entry name" value="Ankyrin repeat"/>
    <property type="match status" value="1"/>
</dbReference>
<keyword evidence="6" id="KW-1185">Reference proteome</keyword>
<dbReference type="Proteomes" id="UP000317315">
    <property type="component" value="Unassembled WGS sequence"/>
</dbReference>
<dbReference type="OrthoDB" id="13225at2"/>
<dbReference type="InterPro" id="IPR036770">
    <property type="entry name" value="Ankyrin_rpt-contain_sf"/>
</dbReference>
<feature type="repeat" description="ANK" evidence="3">
    <location>
        <begin position="66"/>
        <end position="98"/>
    </location>
</feature>
<feature type="repeat" description="ANK" evidence="3">
    <location>
        <begin position="132"/>
        <end position="164"/>
    </location>
</feature>
<sequence length="230" mass="25823">MKRALILSLLIAASPISYSFAQKAQSIQVDKKIKREFFFSLRNHDFEKAEELIASGKIPVDIKNKFGQTPLYYAVDANSVDFARFLIKHGAKINAKDYFGFTPLHEAVVRGSYEVAKLLIEKGAKVNERDKYGYTPLHLVCIYNRPKTAKLLIENGAKVNEKDNYGNTPLHYCGTSKGSYAATKVLLENGADPSIKNQRGKTPLDLANESKNYRVARLMAKYLKVKRNGS</sequence>
<dbReference type="PROSITE" id="PS50297">
    <property type="entry name" value="ANK_REP_REGION"/>
    <property type="match status" value="4"/>
</dbReference>
<evidence type="ECO:0000313" key="5">
    <source>
        <dbReference type="EMBL" id="SMO77697.1"/>
    </source>
</evidence>
<gene>
    <name evidence="5" type="ORF">SAMN06269117_1306</name>
</gene>
<dbReference type="Pfam" id="PF00023">
    <property type="entry name" value="Ank"/>
    <property type="match status" value="2"/>
</dbReference>
<keyword evidence="4" id="KW-0732">Signal</keyword>
<dbReference type="Pfam" id="PF12796">
    <property type="entry name" value="Ank_2"/>
    <property type="match status" value="1"/>
</dbReference>
<feature type="repeat" description="ANK" evidence="3">
    <location>
        <begin position="165"/>
        <end position="198"/>
    </location>
</feature>
<dbReference type="EMBL" id="FXTM01000030">
    <property type="protein sequence ID" value="SMO77697.1"/>
    <property type="molecule type" value="Genomic_DNA"/>
</dbReference>
<dbReference type="AlphaFoldDB" id="A0A521E153"/>
<dbReference type="PANTHER" id="PTHR24171:SF9">
    <property type="entry name" value="ANKYRIN REPEAT DOMAIN-CONTAINING PROTEIN 39"/>
    <property type="match status" value="1"/>
</dbReference>
<dbReference type="Gene3D" id="1.25.40.20">
    <property type="entry name" value="Ankyrin repeat-containing domain"/>
    <property type="match status" value="2"/>
</dbReference>
<feature type="chain" id="PRO_5021840943" evidence="4">
    <location>
        <begin position="20"/>
        <end position="230"/>
    </location>
</feature>
<dbReference type="PANTHER" id="PTHR24171">
    <property type="entry name" value="ANKYRIN REPEAT DOMAIN-CONTAINING PROTEIN 39-RELATED"/>
    <property type="match status" value="1"/>
</dbReference>
<accession>A0A521E153</accession>
<feature type="signal peptide" evidence="4">
    <location>
        <begin position="1"/>
        <end position="19"/>
    </location>
</feature>
<dbReference type="PRINTS" id="PR01415">
    <property type="entry name" value="ANKYRIN"/>
</dbReference>
<evidence type="ECO:0000256" key="4">
    <source>
        <dbReference type="SAM" id="SignalP"/>
    </source>
</evidence>
<reference evidence="5 6" key="1">
    <citation type="submission" date="2017-05" db="EMBL/GenBank/DDBJ databases">
        <authorList>
            <person name="Varghese N."/>
            <person name="Submissions S."/>
        </authorList>
    </citation>
    <scope>NUCLEOTIDE SEQUENCE [LARGE SCALE GENOMIC DNA]</scope>
    <source>
        <strain evidence="5 6">DSM 16304</strain>
    </source>
</reference>
<proteinExistence type="predicted"/>
<evidence type="ECO:0000256" key="1">
    <source>
        <dbReference type="ARBA" id="ARBA00022737"/>
    </source>
</evidence>
<name>A0A521E153_9BACT</name>
<evidence type="ECO:0000256" key="3">
    <source>
        <dbReference type="PROSITE-ProRule" id="PRU00023"/>
    </source>
</evidence>
<keyword evidence="1" id="KW-0677">Repeat</keyword>
<dbReference type="InterPro" id="IPR002110">
    <property type="entry name" value="Ankyrin_rpt"/>
</dbReference>
<dbReference type="SMART" id="SM00248">
    <property type="entry name" value="ANK"/>
    <property type="match status" value="5"/>
</dbReference>
<keyword evidence="2 3" id="KW-0040">ANK repeat</keyword>
<dbReference type="PROSITE" id="PS50088">
    <property type="entry name" value="ANK_REPEAT"/>
    <property type="match status" value="4"/>
</dbReference>
<protein>
    <submittedName>
        <fullName evidence="5">Ankyrin repeat</fullName>
    </submittedName>
</protein>
<evidence type="ECO:0000256" key="2">
    <source>
        <dbReference type="ARBA" id="ARBA00023043"/>
    </source>
</evidence>
<organism evidence="5 6">
    <name type="scientific">Balnearium lithotrophicum</name>
    <dbReference type="NCBI Taxonomy" id="223788"/>
    <lineage>
        <taxon>Bacteria</taxon>
        <taxon>Pseudomonadati</taxon>
        <taxon>Aquificota</taxon>
        <taxon>Aquificia</taxon>
        <taxon>Desulfurobacteriales</taxon>
        <taxon>Desulfurobacteriaceae</taxon>
        <taxon>Balnearium</taxon>
    </lineage>
</organism>
<feature type="repeat" description="ANK" evidence="3">
    <location>
        <begin position="99"/>
        <end position="131"/>
    </location>
</feature>
<evidence type="ECO:0000313" key="6">
    <source>
        <dbReference type="Proteomes" id="UP000317315"/>
    </source>
</evidence>